<sequence length="41" mass="4183">MGADGAVAAGWDAEVGRVMAGLPEAARYAEVRRRGPGPVKS</sequence>
<dbReference type="AlphaFoldDB" id="A0A7U9DNC1"/>
<reference evidence="2" key="1">
    <citation type="journal article" date="2013" name="Genome Biol. Evol.">
        <title>The genome sequence of Streptomyces lividans 66 reveals a novel tRNA-dependent peptide biosynthetic system within a metal-related genomic island.</title>
        <authorList>
            <person name="Cruz-Morales P."/>
            <person name="Vijgenboom E."/>
            <person name="Iruegas-Bocardo F."/>
            <person name="Girard G."/>
            <person name="Yanez-Guerra L.A."/>
            <person name="Ramos-Aboites H.E."/>
            <person name="Pernodet J.L."/>
            <person name="Anne J."/>
            <person name="van Wezel G.P."/>
            <person name="Barona-Gomez F."/>
        </authorList>
    </citation>
    <scope>NUCLEOTIDE SEQUENCE [LARGE SCALE GENOMIC DNA]</scope>
    <source>
        <strain evidence="2">1326</strain>
    </source>
</reference>
<evidence type="ECO:0000313" key="1">
    <source>
        <dbReference type="EMBL" id="EOY44751.1"/>
    </source>
</evidence>
<protein>
    <submittedName>
        <fullName evidence="1">Uncharacterized protein</fullName>
    </submittedName>
</protein>
<dbReference type="EMBL" id="CM001889">
    <property type="protein sequence ID" value="EOY44751.1"/>
    <property type="molecule type" value="Genomic_DNA"/>
</dbReference>
<accession>A0A7U9DNC1</accession>
<organism evidence="1 2">
    <name type="scientific">Streptomyces lividans 1326</name>
    <dbReference type="NCBI Taxonomy" id="1200984"/>
    <lineage>
        <taxon>Bacteria</taxon>
        <taxon>Bacillati</taxon>
        <taxon>Actinomycetota</taxon>
        <taxon>Actinomycetes</taxon>
        <taxon>Kitasatosporales</taxon>
        <taxon>Streptomycetaceae</taxon>
        <taxon>Streptomyces</taxon>
    </lineage>
</organism>
<dbReference type="Proteomes" id="UP000014062">
    <property type="component" value="Chromosome"/>
</dbReference>
<proteinExistence type="predicted"/>
<gene>
    <name evidence="1" type="ORF">SLI_0032</name>
</gene>
<evidence type="ECO:0000313" key="2">
    <source>
        <dbReference type="Proteomes" id="UP000014062"/>
    </source>
</evidence>
<name>A0A7U9DNC1_STRLI</name>